<dbReference type="OrthoDB" id="433979at2759"/>
<dbReference type="InterPro" id="IPR001005">
    <property type="entry name" value="SANT/Myb"/>
</dbReference>
<dbReference type="GO" id="GO:0006338">
    <property type="term" value="P:chromatin remodeling"/>
    <property type="evidence" value="ECO:0007669"/>
    <property type="project" value="TreeGrafter"/>
</dbReference>
<dbReference type="GO" id="GO:0003682">
    <property type="term" value="F:chromatin binding"/>
    <property type="evidence" value="ECO:0007669"/>
    <property type="project" value="TreeGrafter"/>
</dbReference>
<accession>A0A7J6M951</accession>
<protein>
    <submittedName>
        <fullName evidence="3">Transcriptional adapter 2-alpha</fullName>
    </submittedName>
</protein>
<dbReference type="Pfam" id="PF22941">
    <property type="entry name" value="TADA2A-like_3rd"/>
    <property type="match status" value="1"/>
</dbReference>
<dbReference type="CDD" id="cd00167">
    <property type="entry name" value="SANT"/>
    <property type="match status" value="1"/>
</dbReference>
<dbReference type="InterPro" id="IPR009057">
    <property type="entry name" value="Homeodomain-like_sf"/>
</dbReference>
<dbReference type="PANTHER" id="PTHR12374:SF20">
    <property type="entry name" value="TRANSCRIPTIONAL ADAPTER 2-ALPHA"/>
    <property type="match status" value="1"/>
</dbReference>
<evidence type="ECO:0000256" key="1">
    <source>
        <dbReference type="SAM" id="MobiDB-lite"/>
    </source>
</evidence>
<feature type="compositionally biased region" description="Low complexity" evidence="1">
    <location>
        <begin position="329"/>
        <end position="338"/>
    </location>
</feature>
<organism evidence="3 4">
    <name type="scientific">Perkinsus chesapeaki</name>
    <name type="common">Clam parasite</name>
    <name type="synonym">Perkinsus andrewsi</name>
    <dbReference type="NCBI Taxonomy" id="330153"/>
    <lineage>
        <taxon>Eukaryota</taxon>
        <taxon>Sar</taxon>
        <taxon>Alveolata</taxon>
        <taxon>Perkinsozoa</taxon>
        <taxon>Perkinsea</taxon>
        <taxon>Perkinsida</taxon>
        <taxon>Perkinsidae</taxon>
        <taxon>Perkinsus</taxon>
    </lineage>
</organism>
<name>A0A7J6M951_PERCH</name>
<evidence type="ECO:0000259" key="2">
    <source>
        <dbReference type="PROSITE" id="PS50090"/>
    </source>
</evidence>
<dbReference type="GO" id="GO:0005634">
    <property type="term" value="C:nucleus"/>
    <property type="evidence" value="ECO:0007669"/>
    <property type="project" value="TreeGrafter"/>
</dbReference>
<dbReference type="PANTHER" id="PTHR12374">
    <property type="entry name" value="TRANSCRIPTIONAL ADAPTOR 2 ADA2 -RELATED"/>
    <property type="match status" value="1"/>
</dbReference>
<dbReference type="AlphaFoldDB" id="A0A7J6M951"/>
<evidence type="ECO:0000313" key="3">
    <source>
        <dbReference type="EMBL" id="KAF4667987.1"/>
    </source>
</evidence>
<gene>
    <name evidence="3" type="primary">TADA2A</name>
    <name evidence="3" type="ORF">FOL47_003214</name>
</gene>
<dbReference type="EMBL" id="JAAPAO010000199">
    <property type="protein sequence ID" value="KAF4667987.1"/>
    <property type="molecule type" value="Genomic_DNA"/>
</dbReference>
<dbReference type="InterPro" id="IPR055141">
    <property type="entry name" value="TADA2A_B-like_dom"/>
</dbReference>
<dbReference type="GO" id="GO:0006357">
    <property type="term" value="P:regulation of transcription by RNA polymerase II"/>
    <property type="evidence" value="ECO:0007669"/>
    <property type="project" value="TreeGrafter"/>
</dbReference>
<comment type="caution">
    <text evidence="3">The sequence shown here is derived from an EMBL/GenBank/DDBJ whole genome shotgun (WGS) entry which is preliminary data.</text>
</comment>
<proteinExistence type="predicted"/>
<reference evidence="3 4" key="1">
    <citation type="submission" date="2020-04" db="EMBL/GenBank/DDBJ databases">
        <title>Perkinsus chesapeaki whole genome sequence.</title>
        <authorList>
            <person name="Bogema D.R."/>
        </authorList>
    </citation>
    <scope>NUCLEOTIDE SEQUENCE [LARGE SCALE GENOMIC DNA]</scope>
    <source>
        <strain evidence="3">ATCC PRA-425</strain>
    </source>
</reference>
<keyword evidence="4" id="KW-1185">Reference proteome</keyword>
<dbReference type="PROSITE" id="PS50090">
    <property type="entry name" value="MYB_LIKE"/>
    <property type="match status" value="1"/>
</dbReference>
<evidence type="ECO:0000313" key="4">
    <source>
        <dbReference type="Proteomes" id="UP000591131"/>
    </source>
</evidence>
<sequence length="865" mass="95839">MPSNETVKDEKTIRTNCINCGVSLLKTEGHIRCKGKDYCGTCYVAAETLREQPYSIIPPLTFTLEKDEENNIWSVADTLALLDAVAKVGVGSWDEVLRRMHQAGAALPPSSIDPPQCRSRFMSLYSTWIATCSAEKSDVDDTISSQVMDGEHCAVMNPMADHDGPVVDTVLGKRKRSDASTGNDSDKFILGYTPRRGDFEVDYDDCAELLLADMEFQPEERKEDEKVKVDVLLAYNARLSLREQMKRYVVRREMVMQKPPPVAMNPRSGGVPPMPPVNANTRAGQILNRLFRPVERFFNSNEDCDEFKQLLLEEQRIINRLHELDGSATAAAPSSSSSLQGSVGPIDGDGKANAPTIPDGWMRKHNLRKRRVNKEVVKTECTKTLSEQEIQWCREVDVSPHHFALIRDALIHEAFNGQNGAKSSVAINLSFGSEPVSYSALLAADDNDAIDIDKVLQFNGASDDETAHMRPTSSIEVIGGSSSSGSLSSLLTDQGGGATGGVHPFTPETSDWHNHFIEKRISIDTRQGTKMPISRRSPPAHLSFTFNDIYRLRGKGLRYALAVPNMTYTTEGDGAVEVRQAQRMCGRSTKQRGSGSSIVMCDIEVLSPPTASIKDGLPTITLKAKSVPKKYNIPLKGSHSITLTVDLIYDQSPAAYGTFISDALRLEEEYKATYVLKKPVGRILQGIKDLKAPWWFRPDTEGDTPIIDQLYKSPARSLKLHGFDVLSQRGVEVDTIKNVEIHSMACVPFTSQSDERMYFTAVTADIGGSTLDLPMELYMVQYNVPEETCRAVVGMMRLFPTYHTDFANTEAAVLNDGNKKIMLELTKFVGSKSFDRQDDKVILIPRIVPFHPLAAPQMRRKSTAV</sequence>
<feature type="region of interest" description="Disordered" evidence="1">
    <location>
        <begin position="329"/>
        <end position="358"/>
    </location>
</feature>
<feature type="domain" description="Myb-like" evidence="2">
    <location>
        <begin position="65"/>
        <end position="125"/>
    </location>
</feature>
<dbReference type="GO" id="GO:0003713">
    <property type="term" value="F:transcription coactivator activity"/>
    <property type="evidence" value="ECO:0007669"/>
    <property type="project" value="TreeGrafter"/>
</dbReference>
<dbReference type="SUPFAM" id="SSF46689">
    <property type="entry name" value="Homeodomain-like"/>
    <property type="match status" value="1"/>
</dbReference>
<dbReference type="Proteomes" id="UP000591131">
    <property type="component" value="Unassembled WGS sequence"/>
</dbReference>